<comment type="caution">
    <text evidence="2">The sequence shown here is derived from an EMBL/GenBank/DDBJ whole genome shotgun (WGS) entry which is preliminary data.</text>
</comment>
<feature type="compositionally biased region" description="Acidic residues" evidence="1">
    <location>
        <begin position="312"/>
        <end position="339"/>
    </location>
</feature>
<accession>A0A813LRV8</accession>
<dbReference type="AlphaFoldDB" id="A0A813LRV8"/>
<feature type="region of interest" description="Disordered" evidence="1">
    <location>
        <begin position="300"/>
        <end position="368"/>
    </location>
</feature>
<feature type="compositionally biased region" description="Basic residues" evidence="1">
    <location>
        <begin position="176"/>
        <end position="194"/>
    </location>
</feature>
<sequence length="368" mass="38986">MLPAVWQNAGVQASAVLLPPLPLSARGSSSAGSSWDGSASSYPSGRARTERQGSGRPPLSGGRLDVQSQAGLLAVQREAERSQYLAARSALEKQAAELSQVATSFGSALGRQWRTPRMEAAHTEVGAPISFDVAAGLAKMRLLKKEAQDLRMRAIEARAPSPVSRPSEAKGEARRGQRRSKGGGKGQGKSKGKAIGKGQESYGKGRPKDPDSSDNDGSEIWSGSKGQGRPSEYWTRVHDSKGSRVGQSMAPAYTPVPPPRKQPVTTPAKKLVFGRYQERHASVLGSDKVAQRVKVKGTGAGAAAPAAGGEEWWGEEDWGEEGWGEEGWGEESWGEEGWGEEGWGEKGWAAEGGGEKWGAGTGWEKGAW</sequence>
<proteinExistence type="predicted"/>
<name>A0A813LRV8_POLGL</name>
<feature type="compositionally biased region" description="Low complexity" evidence="1">
    <location>
        <begin position="27"/>
        <end position="45"/>
    </location>
</feature>
<gene>
    <name evidence="2" type="ORF">PGLA2088_LOCUS48076</name>
</gene>
<reference evidence="2" key="1">
    <citation type="submission" date="2021-02" db="EMBL/GenBank/DDBJ databases">
        <authorList>
            <person name="Dougan E. K."/>
            <person name="Rhodes N."/>
            <person name="Thang M."/>
            <person name="Chan C."/>
        </authorList>
    </citation>
    <scope>NUCLEOTIDE SEQUENCE</scope>
</reference>
<dbReference type="Proteomes" id="UP000626109">
    <property type="component" value="Unassembled WGS sequence"/>
</dbReference>
<feature type="region of interest" description="Disordered" evidence="1">
    <location>
        <begin position="155"/>
        <end position="269"/>
    </location>
</feature>
<dbReference type="EMBL" id="CAJNNW010036599">
    <property type="protein sequence ID" value="CAE8735892.1"/>
    <property type="molecule type" value="Genomic_DNA"/>
</dbReference>
<feature type="compositionally biased region" description="Low complexity" evidence="1">
    <location>
        <begin position="301"/>
        <end position="310"/>
    </location>
</feature>
<feature type="compositionally biased region" description="Gly residues" evidence="1">
    <location>
        <begin position="350"/>
        <end position="368"/>
    </location>
</feature>
<organism evidence="2 3">
    <name type="scientific">Polarella glacialis</name>
    <name type="common">Dinoflagellate</name>
    <dbReference type="NCBI Taxonomy" id="89957"/>
    <lineage>
        <taxon>Eukaryota</taxon>
        <taxon>Sar</taxon>
        <taxon>Alveolata</taxon>
        <taxon>Dinophyceae</taxon>
        <taxon>Suessiales</taxon>
        <taxon>Suessiaceae</taxon>
        <taxon>Polarella</taxon>
    </lineage>
</organism>
<protein>
    <submittedName>
        <fullName evidence="2">Uncharacterized protein</fullName>
    </submittedName>
</protein>
<evidence type="ECO:0000313" key="3">
    <source>
        <dbReference type="Proteomes" id="UP000626109"/>
    </source>
</evidence>
<feature type="region of interest" description="Disordered" evidence="1">
    <location>
        <begin position="27"/>
        <end position="64"/>
    </location>
</feature>
<evidence type="ECO:0000256" key="1">
    <source>
        <dbReference type="SAM" id="MobiDB-lite"/>
    </source>
</evidence>
<evidence type="ECO:0000313" key="2">
    <source>
        <dbReference type="EMBL" id="CAE8735892.1"/>
    </source>
</evidence>